<accession>A0A820A3S3</accession>
<sequence length="20" mass="2073">LLNNGSPVGSIKVMESQWGG</sequence>
<name>A0A820A3S3_9BILA</name>
<protein>
    <submittedName>
        <fullName evidence="1">Uncharacterized protein</fullName>
    </submittedName>
</protein>
<reference evidence="1" key="1">
    <citation type="submission" date="2021-02" db="EMBL/GenBank/DDBJ databases">
        <authorList>
            <person name="Nowell W R."/>
        </authorList>
    </citation>
    <scope>NUCLEOTIDE SEQUENCE</scope>
</reference>
<dbReference type="Proteomes" id="UP000663836">
    <property type="component" value="Unassembled WGS sequence"/>
</dbReference>
<comment type="caution">
    <text evidence="1">The sequence shown here is derived from an EMBL/GenBank/DDBJ whole genome shotgun (WGS) entry which is preliminary data.</text>
</comment>
<proteinExistence type="predicted"/>
<dbReference type="EMBL" id="CAJOBD010012310">
    <property type="protein sequence ID" value="CAF4179115.1"/>
    <property type="molecule type" value="Genomic_DNA"/>
</dbReference>
<organism evidence="1 2">
    <name type="scientific">Rotaria sordida</name>
    <dbReference type="NCBI Taxonomy" id="392033"/>
    <lineage>
        <taxon>Eukaryota</taxon>
        <taxon>Metazoa</taxon>
        <taxon>Spiralia</taxon>
        <taxon>Gnathifera</taxon>
        <taxon>Rotifera</taxon>
        <taxon>Eurotatoria</taxon>
        <taxon>Bdelloidea</taxon>
        <taxon>Philodinida</taxon>
        <taxon>Philodinidae</taxon>
        <taxon>Rotaria</taxon>
    </lineage>
</organism>
<evidence type="ECO:0000313" key="2">
    <source>
        <dbReference type="Proteomes" id="UP000663836"/>
    </source>
</evidence>
<gene>
    <name evidence="1" type="ORF">JBS370_LOCUS35418</name>
</gene>
<dbReference type="AlphaFoldDB" id="A0A820A3S3"/>
<feature type="non-terminal residue" evidence="1">
    <location>
        <position position="1"/>
    </location>
</feature>
<evidence type="ECO:0000313" key="1">
    <source>
        <dbReference type="EMBL" id="CAF4179115.1"/>
    </source>
</evidence>